<dbReference type="EMBL" id="JARBHB010000013">
    <property type="protein sequence ID" value="KAJ8869684.1"/>
    <property type="molecule type" value="Genomic_DNA"/>
</dbReference>
<comment type="caution">
    <text evidence="2">The sequence shown here is derived from an EMBL/GenBank/DDBJ whole genome shotgun (WGS) entry which is preliminary data.</text>
</comment>
<feature type="region of interest" description="Disordered" evidence="1">
    <location>
        <begin position="150"/>
        <end position="171"/>
    </location>
</feature>
<keyword evidence="3" id="KW-1185">Reference proteome</keyword>
<sequence>MQQWGKRNIPEKTSGIVRHDSHMRKSGGRPRRKSNQVPLVPEQRINATDSEERENSEETNRNYRQVSHTRESELDSAGSRHRSYVVLLASDQDEPDSILYGSLPDYACRNRAGRCRWLTGFSQGSPVSHALPFWRYSTLTSLHLHRSAGIQREGKMGDPRENTPASDIVRHRSDPFSNRTRFALLEGDQSSRCTTATPCLISIAPSISRIELAARLLNTRLHYCSLLITGSRLNGACLKNWRPITTVGEKNKCLESTSPPNEFAKYSWLYSLVNAEGCKQSYTVVSGPPSWFDTCRHSDIQGVKSAWVQFACYTGTISICGNPGVTRPGNEPGVVSWRGVSCNMQTNAGMAFYSNMIQPAGHTLRECLHLIDRLMPESHIPDKHDMALQTKQPMEYKIDPTLNFTALSLVQTASFLHWLLPGCEATRFLTEQHLTGTHGCEVFIHWCRVTQGRTGFNPRLVYSGWFSQVGMVLDDVAGRRVLSGISRYLPPFHYFTAPSSPHFTLIGSRDFDVSSRPNLFTHSLSLFILVETCKLRVII</sequence>
<protein>
    <submittedName>
        <fullName evidence="2">Uncharacterized protein</fullName>
    </submittedName>
</protein>
<accession>A0ABQ9GEZ7</accession>
<evidence type="ECO:0000313" key="3">
    <source>
        <dbReference type="Proteomes" id="UP001159363"/>
    </source>
</evidence>
<feature type="region of interest" description="Disordered" evidence="1">
    <location>
        <begin position="1"/>
        <end position="78"/>
    </location>
</feature>
<reference evidence="2 3" key="1">
    <citation type="submission" date="2023-02" db="EMBL/GenBank/DDBJ databases">
        <title>LHISI_Scaffold_Assembly.</title>
        <authorList>
            <person name="Stuart O.P."/>
            <person name="Cleave R."/>
            <person name="Magrath M.J.L."/>
            <person name="Mikheyev A.S."/>
        </authorList>
    </citation>
    <scope>NUCLEOTIDE SEQUENCE [LARGE SCALE GENOMIC DNA]</scope>
    <source>
        <strain evidence="2">Daus_M_001</strain>
        <tissue evidence="2">Leg muscle</tissue>
    </source>
</reference>
<feature type="compositionally biased region" description="Basic and acidic residues" evidence="1">
    <location>
        <begin position="152"/>
        <end position="161"/>
    </location>
</feature>
<organism evidence="2 3">
    <name type="scientific">Dryococelus australis</name>
    <dbReference type="NCBI Taxonomy" id="614101"/>
    <lineage>
        <taxon>Eukaryota</taxon>
        <taxon>Metazoa</taxon>
        <taxon>Ecdysozoa</taxon>
        <taxon>Arthropoda</taxon>
        <taxon>Hexapoda</taxon>
        <taxon>Insecta</taxon>
        <taxon>Pterygota</taxon>
        <taxon>Neoptera</taxon>
        <taxon>Polyneoptera</taxon>
        <taxon>Phasmatodea</taxon>
        <taxon>Verophasmatodea</taxon>
        <taxon>Anareolatae</taxon>
        <taxon>Phasmatidae</taxon>
        <taxon>Eurycanthinae</taxon>
        <taxon>Dryococelus</taxon>
    </lineage>
</organism>
<dbReference type="Proteomes" id="UP001159363">
    <property type="component" value="Chromosome 12"/>
</dbReference>
<name>A0ABQ9GEZ7_9NEOP</name>
<evidence type="ECO:0000256" key="1">
    <source>
        <dbReference type="SAM" id="MobiDB-lite"/>
    </source>
</evidence>
<feature type="compositionally biased region" description="Basic residues" evidence="1">
    <location>
        <begin position="21"/>
        <end position="34"/>
    </location>
</feature>
<proteinExistence type="predicted"/>
<evidence type="ECO:0000313" key="2">
    <source>
        <dbReference type="EMBL" id="KAJ8869684.1"/>
    </source>
</evidence>
<gene>
    <name evidence="2" type="ORF">PR048_028677</name>
</gene>